<accession>A0A1F8F4T5</accession>
<evidence type="ECO:0000313" key="3">
    <source>
        <dbReference type="Proteomes" id="UP000178023"/>
    </source>
</evidence>
<dbReference type="InterPro" id="IPR023577">
    <property type="entry name" value="CYTH_domain"/>
</dbReference>
<dbReference type="PANTHER" id="PTHR21028:SF2">
    <property type="entry name" value="CYTH DOMAIN-CONTAINING PROTEIN"/>
    <property type="match status" value="1"/>
</dbReference>
<organism evidence="2 3">
    <name type="scientific">Candidatus Yanofskybacteria bacterium RIFCSPHIGHO2_01_FULL_45_42</name>
    <dbReference type="NCBI Taxonomy" id="1802671"/>
    <lineage>
        <taxon>Bacteria</taxon>
        <taxon>Candidatus Yanofskyibacteriota</taxon>
    </lineage>
</organism>
<gene>
    <name evidence="2" type="ORF">A2750_03050</name>
</gene>
<dbReference type="AlphaFoldDB" id="A0A1F8F4T5"/>
<dbReference type="CDD" id="cd07890">
    <property type="entry name" value="CYTH-like_AC_IV-like"/>
    <property type="match status" value="1"/>
</dbReference>
<dbReference type="Proteomes" id="UP000178023">
    <property type="component" value="Unassembled WGS sequence"/>
</dbReference>
<sequence length="172" mass="19766">MKNIEFKVSLGDKIVSPGKLKNLGAVYEGRLTQRDIYFNCKKGRIKLRFLNGKKAELIFYKRADNKKSRVSNYQILEMGLAYARPILSILNQSLGKRATVEKSRELWVYKHTRIHLDRVKKLGNYLELETAIGGISWKNGMAEHLKVKSGLGLNIFKSVSESYEDLIKFLNN</sequence>
<proteinExistence type="predicted"/>
<feature type="domain" description="CYTH" evidence="1">
    <location>
        <begin position="1"/>
        <end position="169"/>
    </location>
</feature>
<name>A0A1F8F4T5_9BACT</name>
<evidence type="ECO:0000259" key="1">
    <source>
        <dbReference type="PROSITE" id="PS51707"/>
    </source>
</evidence>
<comment type="caution">
    <text evidence="2">The sequence shown here is derived from an EMBL/GenBank/DDBJ whole genome shotgun (WGS) entry which is preliminary data.</text>
</comment>
<dbReference type="PANTHER" id="PTHR21028">
    <property type="entry name" value="SI:CH211-156B7.4"/>
    <property type="match status" value="1"/>
</dbReference>
<evidence type="ECO:0000313" key="2">
    <source>
        <dbReference type="EMBL" id="OGN07269.1"/>
    </source>
</evidence>
<dbReference type="SMART" id="SM01118">
    <property type="entry name" value="CYTH"/>
    <property type="match status" value="1"/>
</dbReference>
<dbReference type="EMBL" id="MGJL01000026">
    <property type="protein sequence ID" value="OGN07269.1"/>
    <property type="molecule type" value="Genomic_DNA"/>
</dbReference>
<reference evidence="2 3" key="1">
    <citation type="journal article" date="2016" name="Nat. Commun.">
        <title>Thousands of microbial genomes shed light on interconnected biogeochemical processes in an aquifer system.</title>
        <authorList>
            <person name="Anantharaman K."/>
            <person name="Brown C.T."/>
            <person name="Hug L.A."/>
            <person name="Sharon I."/>
            <person name="Castelle C.J."/>
            <person name="Probst A.J."/>
            <person name="Thomas B.C."/>
            <person name="Singh A."/>
            <person name="Wilkins M.J."/>
            <person name="Karaoz U."/>
            <person name="Brodie E.L."/>
            <person name="Williams K.H."/>
            <person name="Hubbard S.S."/>
            <person name="Banfield J.F."/>
        </authorList>
    </citation>
    <scope>NUCLEOTIDE SEQUENCE [LARGE SCALE GENOMIC DNA]</scope>
</reference>
<dbReference type="InterPro" id="IPR008173">
    <property type="entry name" value="Adenylyl_cyclase_CyaB"/>
</dbReference>
<dbReference type="SUPFAM" id="SSF55154">
    <property type="entry name" value="CYTH-like phosphatases"/>
    <property type="match status" value="1"/>
</dbReference>
<dbReference type="Pfam" id="PF01928">
    <property type="entry name" value="CYTH"/>
    <property type="match status" value="1"/>
</dbReference>
<dbReference type="Gene3D" id="2.40.320.10">
    <property type="entry name" value="Hypothetical Protein Pfu-838710-001"/>
    <property type="match status" value="1"/>
</dbReference>
<dbReference type="PROSITE" id="PS51707">
    <property type="entry name" value="CYTH"/>
    <property type="match status" value="1"/>
</dbReference>
<dbReference type="InterPro" id="IPR033469">
    <property type="entry name" value="CYTH-like_dom_sf"/>
</dbReference>
<protein>
    <recommendedName>
        <fullName evidence="1">CYTH domain-containing protein</fullName>
    </recommendedName>
</protein>